<dbReference type="Proteomes" id="UP001333996">
    <property type="component" value="Unassembled WGS sequence"/>
</dbReference>
<dbReference type="PANTHER" id="PTHR10039">
    <property type="entry name" value="AMELOGENIN"/>
    <property type="match status" value="1"/>
</dbReference>
<dbReference type="RefSeq" id="WP_329507268.1">
    <property type="nucleotide sequence ID" value="NZ_BAAAYZ010000053.1"/>
</dbReference>
<evidence type="ECO:0000313" key="2">
    <source>
        <dbReference type="Proteomes" id="UP001333996"/>
    </source>
</evidence>
<dbReference type="EMBL" id="JAYWVC010000030">
    <property type="protein sequence ID" value="MED7822837.1"/>
    <property type="molecule type" value="Genomic_DNA"/>
</dbReference>
<keyword evidence="2" id="KW-1185">Reference proteome</keyword>
<organism evidence="1 2">
    <name type="scientific">Streptomyces chiangmaiensis</name>
    <dbReference type="NCBI Taxonomy" id="766497"/>
    <lineage>
        <taxon>Bacteria</taxon>
        <taxon>Bacillati</taxon>
        <taxon>Actinomycetota</taxon>
        <taxon>Actinomycetes</taxon>
        <taxon>Kitasatosporales</taxon>
        <taxon>Streptomycetaceae</taxon>
        <taxon>Streptomyces</taxon>
    </lineage>
</organism>
<gene>
    <name evidence="1" type="ORF">VXC91_12805</name>
</gene>
<comment type="caution">
    <text evidence="1">The sequence shown here is derived from an EMBL/GenBank/DDBJ whole genome shotgun (WGS) entry which is preliminary data.</text>
</comment>
<protein>
    <recommendedName>
        <fullName evidence="3">ATP-binding protein</fullName>
    </recommendedName>
</protein>
<evidence type="ECO:0008006" key="3">
    <source>
        <dbReference type="Google" id="ProtNLM"/>
    </source>
</evidence>
<dbReference type="InterPro" id="IPR027417">
    <property type="entry name" value="P-loop_NTPase"/>
</dbReference>
<evidence type="ECO:0000313" key="1">
    <source>
        <dbReference type="EMBL" id="MED7822837.1"/>
    </source>
</evidence>
<dbReference type="SUPFAM" id="SSF52540">
    <property type="entry name" value="P-loop containing nucleoside triphosphate hydrolases"/>
    <property type="match status" value="1"/>
</dbReference>
<name>A0ABU7FFA9_9ACTN</name>
<sequence length="1223" mass="132168">MTVHAEGAGSIAIGGDAINSIFVTGGVNQFFVGQYQRLAEAYLNPRALYRELTLKDFTGRAWLVQAVDAFLATNDRGYLLIEAEAGMGKTAFLAWVARERRYVHHFVRLMPDVNDVGVALRNLSAQLIRAWDLDMMAVGGVLPANASRPDFFTEVLFEAADKRDATRPGEPIVIAVDGLNETATLPYQNPLSLPADLPAGVYVLATQRTSHIPMVVTAPRRVVRIRPESRDNQSDIRAYLERALRTPGLAERVADPVAVVDRLVNWCGGVWLVLRYVLAELRTGARSPDELSSLPIGLWHYYARFWREWQQAHESTWSAVDLPLLVTITAAREPLTLDLLCTMSRCPDPSRAADLVGDEWRPFLQVTGEGADERYAAFHDSLGEFIASQVDGTALTSAERFFVERLNRAQRDAHRRIAERYLAAWGDLLHGLPRLRGEAAALDGGYGLRHLAAHLVHASQDAVLHSLMALEWPRDDHAEETANAWYEAHRARREFAGYALDVQRAWGQAERAPTVSRSLALELRYALIAASVDSVAGNVPSELLAMLIEHRIVTAPQALELTREMSDARIRAESLCALLPRLPGNLRTEAVREALASVQLVPDGYWRTGELLRLAEVAGPAHIEDLRRIAAGLGRQYERDIAQAGLDALGQTFPAAHVTTADPHEPSDPVEFLAQYRRRTSRGRATLMLGLPPGQGVDGSRFVRSPRWRAELLTESARTAPQREPVLRAALDISLLVGDREALTATLGAIVAELAATGTVASALACALGIQDTEARARALFAIAAHADVADQAIHATAAIPDAVTRGSVLRAHAACLALPTAPGSLTPILADLPRDWHAAVLGAIANHSTPDQRDSLLAKALEIAVSVLDTGGARILKDLLPGLPGPLIPSARAAVTAINDVETQHCATAALAARLAHLNRPDEAQELLKTIHDPYWRMTGALRTATGLAASGHPDLATALATTLPSPHWRAEIFARTVNLPAAYAEVTALTDPGTRVATLLRIESAISSILEQARTALTDPDEHISVFLESGAAATADLEQTRATHTEIADPHGRIAALPKLQAAQREGLERTRAALNEITDTFVSAQATTAVALVFGQRRWTAEALELIATLPAENREAALIQLTPLPEQAVARAVALAQTLPHPVGRGRALARMTGPLVTAGEFDVLNHVRTVLRLLSAGTRAQLLESAPGLLPGLLELAGPEGLVDLAAAISAAYRWWP</sequence>
<accession>A0ABU7FFA9</accession>
<reference evidence="1" key="1">
    <citation type="submission" date="2024-01" db="EMBL/GenBank/DDBJ databases">
        <title>First draft genome sequence data of TA4-1, the type strain of Gram-positive actinobacterium Streptomyces chiangmaiensis.</title>
        <authorList>
            <person name="Yasawong M."/>
            <person name="Nantapong N."/>
        </authorList>
    </citation>
    <scope>NUCLEOTIDE SEQUENCE</scope>
    <source>
        <strain evidence="1">TA4-1</strain>
    </source>
</reference>
<proteinExistence type="predicted"/>